<keyword evidence="2 6" id="KW-0540">Nuclease</keyword>
<evidence type="ECO:0000256" key="2">
    <source>
        <dbReference type="ARBA" id="ARBA00022722"/>
    </source>
</evidence>
<keyword evidence="6" id="KW-0800">Toxin</keyword>
<dbReference type="Gene3D" id="3.40.50.1010">
    <property type="entry name" value="5'-nuclease"/>
    <property type="match status" value="1"/>
</dbReference>
<evidence type="ECO:0000256" key="6">
    <source>
        <dbReference type="HAMAP-Rule" id="MF_00265"/>
    </source>
</evidence>
<dbReference type="OrthoDB" id="1524147at2"/>
<dbReference type="GO" id="GO:0090729">
    <property type="term" value="F:toxin activity"/>
    <property type="evidence" value="ECO:0007669"/>
    <property type="project" value="UniProtKB-KW"/>
</dbReference>
<proteinExistence type="inferred from homology"/>
<dbReference type="CDD" id="cd09873">
    <property type="entry name" value="PIN_Pae0151-like"/>
    <property type="match status" value="1"/>
</dbReference>
<dbReference type="InterPro" id="IPR029060">
    <property type="entry name" value="PIN-like_dom_sf"/>
</dbReference>
<evidence type="ECO:0000313" key="9">
    <source>
        <dbReference type="Proteomes" id="UP000319897"/>
    </source>
</evidence>
<dbReference type="GO" id="GO:0004540">
    <property type="term" value="F:RNA nuclease activity"/>
    <property type="evidence" value="ECO:0007669"/>
    <property type="project" value="InterPro"/>
</dbReference>
<dbReference type="SUPFAM" id="SSF88723">
    <property type="entry name" value="PIN domain-like"/>
    <property type="match status" value="1"/>
</dbReference>
<dbReference type="HAMAP" id="MF_00265">
    <property type="entry name" value="VapC_Nob1"/>
    <property type="match status" value="1"/>
</dbReference>
<keyword evidence="9" id="KW-1185">Reference proteome</keyword>
<organism evidence="8 9">
    <name type="scientific">Sandaracinobacter neustonicus</name>
    <dbReference type="NCBI Taxonomy" id="1715348"/>
    <lineage>
        <taxon>Bacteria</taxon>
        <taxon>Pseudomonadati</taxon>
        <taxon>Pseudomonadota</taxon>
        <taxon>Alphaproteobacteria</taxon>
        <taxon>Sphingomonadales</taxon>
        <taxon>Sphingosinicellaceae</taxon>
        <taxon>Sandaracinobacter</taxon>
    </lineage>
</organism>
<evidence type="ECO:0000256" key="4">
    <source>
        <dbReference type="ARBA" id="ARBA00022801"/>
    </source>
</evidence>
<dbReference type="InterPro" id="IPR044153">
    <property type="entry name" value="PIN_Pae0151-like"/>
</dbReference>
<keyword evidence="4 6" id="KW-0378">Hydrolase</keyword>
<evidence type="ECO:0000313" key="8">
    <source>
        <dbReference type="EMBL" id="TPE59480.1"/>
    </source>
</evidence>
<protein>
    <recommendedName>
        <fullName evidence="6">Ribonuclease VapC</fullName>
        <shortName evidence="6">RNase VapC</shortName>
        <ecNumber evidence="6">3.1.-.-</ecNumber>
    </recommendedName>
    <alternativeName>
        <fullName evidence="6">Toxin VapC</fullName>
    </alternativeName>
</protein>
<name>A0A501XG24_9SPHN</name>
<comment type="cofactor">
    <cofactor evidence="6">
        <name>Mg(2+)</name>
        <dbReference type="ChEBI" id="CHEBI:18420"/>
    </cofactor>
</comment>
<evidence type="ECO:0000256" key="1">
    <source>
        <dbReference type="ARBA" id="ARBA00022649"/>
    </source>
</evidence>
<keyword evidence="5 6" id="KW-0460">Magnesium</keyword>
<comment type="similarity">
    <text evidence="6">Belongs to the PINc/VapC protein family.</text>
</comment>
<evidence type="ECO:0000259" key="7">
    <source>
        <dbReference type="Pfam" id="PF01850"/>
    </source>
</evidence>
<dbReference type="PANTHER" id="PTHR35901:SF1">
    <property type="entry name" value="EXONUCLEASE VAPC9"/>
    <property type="match status" value="1"/>
</dbReference>
<dbReference type="Proteomes" id="UP000319897">
    <property type="component" value="Unassembled WGS sequence"/>
</dbReference>
<dbReference type="PANTHER" id="PTHR35901">
    <property type="entry name" value="RIBONUCLEASE VAPC3"/>
    <property type="match status" value="1"/>
</dbReference>
<dbReference type="RefSeq" id="WP_140928926.1">
    <property type="nucleotide sequence ID" value="NZ_VFSU01000030.1"/>
</dbReference>
<dbReference type="GO" id="GO:0016787">
    <property type="term" value="F:hydrolase activity"/>
    <property type="evidence" value="ECO:0007669"/>
    <property type="project" value="UniProtKB-KW"/>
</dbReference>
<sequence>MLVVDTSVAVKWVISEASTTREAGTEQALALLAHGLMAPDLLAIEFANVLWKRQLRRDIGADQAEQALAILPETVLLQPSQPYLQTALSLAVALEHPVYDCLFLACAAAHDAELVTADERLATLVQHRNTGIRVTNLADWIDPTPAR</sequence>
<dbReference type="Pfam" id="PF01850">
    <property type="entry name" value="PIN"/>
    <property type="match status" value="1"/>
</dbReference>
<dbReference type="InterPro" id="IPR002716">
    <property type="entry name" value="PIN_dom"/>
</dbReference>
<feature type="binding site" evidence="6">
    <location>
        <position position="5"/>
    </location>
    <ligand>
        <name>Mg(2+)</name>
        <dbReference type="ChEBI" id="CHEBI:18420"/>
    </ligand>
</feature>
<dbReference type="EC" id="3.1.-.-" evidence="6"/>
<dbReference type="InterPro" id="IPR051619">
    <property type="entry name" value="TypeII_TA_RNase_PINc/VapC"/>
</dbReference>
<feature type="binding site" evidence="6">
    <location>
        <position position="100"/>
    </location>
    <ligand>
        <name>Mg(2+)</name>
        <dbReference type="ChEBI" id="CHEBI:18420"/>
    </ligand>
</feature>
<reference evidence="8 9" key="1">
    <citation type="submission" date="2019-06" db="EMBL/GenBank/DDBJ databases">
        <authorList>
            <person name="Lee I."/>
            <person name="Jang G.I."/>
            <person name="Hwang C.Y."/>
        </authorList>
    </citation>
    <scope>NUCLEOTIDE SEQUENCE [LARGE SCALE GENOMIC DNA]</scope>
    <source>
        <strain evidence="8 9">PAMC 28131</strain>
    </source>
</reference>
<evidence type="ECO:0000256" key="3">
    <source>
        <dbReference type="ARBA" id="ARBA00022723"/>
    </source>
</evidence>
<keyword evidence="1 6" id="KW-1277">Toxin-antitoxin system</keyword>
<dbReference type="EMBL" id="VFSU01000030">
    <property type="protein sequence ID" value="TPE59480.1"/>
    <property type="molecule type" value="Genomic_DNA"/>
</dbReference>
<keyword evidence="3 6" id="KW-0479">Metal-binding</keyword>
<dbReference type="AlphaFoldDB" id="A0A501XG24"/>
<evidence type="ECO:0000256" key="5">
    <source>
        <dbReference type="ARBA" id="ARBA00022842"/>
    </source>
</evidence>
<feature type="domain" description="PIN" evidence="7">
    <location>
        <begin position="3"/>
        <end position="122"/>
    </location>
</feature>
<comment type="caution">
    <text evidence="8">The sequence shown here is derived from an EMBL/GenBank/DDBJ whole genome shotgun (WGS) entry which is preliminary data.</text>
</comment>
<dbReference type="GO" id="GO:0000287">
    <property type="term" value="F:magnesium ion binding"/>
    <property type="evidence" value="ECO:0007669"/>
    <property type="project" value="UniProtKB-UniRule"/>
</dbReference>
<dbReference type="InterPro" id="IPR022907">
    <property type="entry name" value="VapC_family"/>
</dbReference>
<gene>
    <name evidence="6" type="primary">vapC</name>
    <name evidence="8" type="ORF">FJQ54_13410</name>
</gene>
<accession>A0A501XG24</accession>
<comment type="function">
    <text evidence="6">Toxic component of a toxin-antitoxin (TA) system. An RNase.</text>
</comment>